<evidence type="ECO:0000259" key="1">
    <source>
        <dbReference type="Pfam" id="PF01417"/>
    </source>
</evidence>
<dbReference type="Gene3D" id="1.25.40.90">
    <property type="match status" value="1"/>
</dbReference>
<dbReference type="InterPro" id="IPR013809">
    <property type="entry name" value="ENTH"/>
</dbReference>
<evidence type="ECO:0000313" key="3">
    <source>
        <dbReference type="Proteomes" id="UP000053237"/>
    </source>
</evidence>
<sequence length="284" mass="32627">MHFRVNINQSACGFKNTFCAILGECHSDHGSDTLQPHNYLSRSIVGMEYIQNVMDQLIVFVKDLAGDSNRIPVQIILDEHLPLPQSVLTRDYVVSMPTIIMLDLASRTSNVVDYHFIMQRVWALLLHEESDVQIMQKTLGVLHHLLLHGSSQCIVDCQEFKRVRFLQNLAKEYNREEMEQYKFGKHLDCGAKVREWAGDTSHLLLNHDLLMKKRMEAEKLRQQLTTRGLGIKGTPLCDEQLSLSSQSSSRDLTRPPTYSDHYTIGSPAAMYTEIVTHRDEELRF</sequence>
<protein>
    <recommendedName>
        <fullName evidence="1">ENTH domain-containing protein</fullName>
    </recommendedName>
</protein>
<proteinExistence type="predicted"/>
<accession>A0A024FYX6</accession>
<feature type="domain" description="ENTH" evidence="1">
    <location>
        <begin position="90"/>
        <end position="207"/>
    </location>
</feature>
<dbReference type="OrthoDB" id="4033880at2759"/>
<dbReference type="InParanoid" id="A0A024FYX6"/>
<name>A0A024FYX6_9STRA</name>
<dbReference type="InterPro" id="IPR008942">
    <property type="entry name" value="ENTH_VHS"/>
</dbReference>
<reference evidence="2 3" key="1">
    <citation type="submission" date="2012-05" db="EMBL/GenBank/DDBJ databases">
        <title>Recombination and specialization in a pathogen metapopulation.</title>
        <authorList>
            <person name="Gardiner A."/>
            <person name="Kemen E."/>
            <person name="Schultz-Larsen T."/>
            <person name="MacLean D."/>
            <person name="Van Oosterhout C."/>
            <person name="Jones J.D.G."/>
        </authorList>
    </citation>
    <scope>NUCLEOTIDE SEQUENCE [LARGE SCALE GENOMIC DNA]</scope>
    <source>
        <strain evidence="2 3">Ac Nc2</strain>
    </source>
</reference>
<dbReference type="SUPFAM" id="SSF48464">
    <property type="entry name" value="ENTH/VHS domain"/>
    <property type="match status" value="1"/>
</dbReference>
<evidence type="ECO:0000313" key="2">
    <source>
        <dbReference type="EMBL" id="CCI39493.1"/>
    </source>
</evidence>
<dbReference type="STRING" id="65357.A0A024FYX6"/>
<dbReference type="EMBL" id="CAIX01000002">
    <property type="protein sequence ID" value="CCI39493.1"/>
    <property type="molecule type" value="Genomic_DNA"/>
</dbReference>
<dbReference type="Pfam" id="PF01417">
    <property type="entry name" value="ENTH"/>
    <property type="match status" value="1"/>
</dbReference>
<comment type="caution">
    <text evidence="2">The sequence shown here is derived from an EMBL/GenBank/DDBJ whole genome shotgun (WGS) entry which is preliminary data.</text>
</comment>
<dbReference type="Proteomes" id="UP000053237">
    <property type="component" value="Unassembled WGS sequence"/>
</dbReference>
<keyword evidence="3" id="KW-1185">Reference proteome</keyword>
<gene>
    <name evidence="2" type="ORF">BN9_002760</name>
</gene>
<dbReference type="AlphaFoldDB" id="A0A024FYX6"/>
<organism evidence="2 3">
    <name type="scientific">Albugo candida</name>
    <dbReference type="NCBI Taxonomy" id="65357"/>
    <lineage>
        <taxon>Eukaryota</taxon>
        <taxon>Sar</taxon>
        <taxon>Stramenopiles</taxon>
        <taxon>Oomycota</taxon>
        <taxon>Peronosporomycetes</taxon>
        <taxon>Albuginales</taxon>
        <taxon>Albuginaceae</taxon>
        <taxon>Albugo</taxon>
    </lineage>
</organism>